<dbReference type="Proteomes" id="UP000824073">
    <property type="component" value="Unassembled WGS sequence"/>
</dbReference>
<proteinExistence type="inferred from homology"/>
<feature type="transmembrane region" description="Helical" evidence="13">
    <location>
        <begin position="182"/>
        <end position="201"/>
    </location>
</feature>
<evidence type="ECO:0000256" key="6">
    <source>
        <dbReference type="ARBA" id="ARBA00022449"/>
    </source>
</evidence>
<comment type="similarity">
    <text evidence="3">Belongs to the multi antimicrobial extrusion (MATE) (TC 2.A.66.1) family.</text>
</comment>
<evidence type="ECO:0000256" key="9">
    <source>
        <dbReference type="ARBA" id="ARBA00022989"/>
    </source>
</evidence>
<feature type="transmembrane region" description="Helical" evidence="13">
    <location>
        <begin position="73"/>
        <end position="93"/>
    </location>
</feature>
<evidence type="ECO:0000313" key="15">
    <source>
        <dbReference type="Proteomes" id="UP000824073"/>
    </source>
</evidence>
<organism evidence="14 15">
    <name type="scientific">Candidatus Ventrousia excrementavium</name>
    <dbReference type="NCBI Taxonomy" id="2840961"/>
    <lineage>
        <taxon>Bacteria</taxon>
        <taxon>Bacillati</taxon>
        <taxon>Bacillota</taxon>
        <taxon>Clostridia</taxon>
        <taxon>Eubacteriales</taxon>
        <taxon>Clostridiaceae</taxon>
        <taxon>Clostridiaceae incertae sedis</taxon>
        <taxon>Candidatus Ventrousia</taxon>
    </lineage>
</organism>
<dbReference type="PIRSF" id="PIRSF006603">
    <property type="entry name" value="DinF"/>
    <property type="match status" value="1"/>
</dbReference>
<dbReference type="PANTHER" id="PTHR43298">
    <property type="entry name" value="MULTIDRUG RESISTANCE PROTEIN NORM-RELATED"/>
    <property type="match status" value="1"/>
</dbReference>
<feature type="transmembrane region" description="Helical" evidence="13">
    <location>
        <begin position="333"/>
        <end position="358"/>
    </location>
</feature>
<feature type="transmembrane region" description="Helical" evidence="13">
    <location>
        <begin position="430"/>
        <end position="451"/>
    </location>
</feature>
<evidence type="ECO:0000256" key="7">
    <source>
        <dbReference type="ARBA" id="ARBA00022475"/>
    </source>
</evidence>
<evidence type="ECO:0000256" key="4">
    <source>
        <dbReference type="ARBA" id="ARBA00020268"/>
    </source>
</evidence>
<dbReference type="GO" id="GO:0005886">
    <property type="term" value="C:plasma membrane"/>
    <property type="evidence" value="ECO:0007669"/>
    <property type="project" value="UniProtKB-SubCell"/>
</dbReference>
<name>A0A9D1LLU8_9CLOT</name>
<reference evidence="14" key="1">
    <citation type="submission" date="2020-10" db="EMBL/GenBank/DDBJ databases">
        <authorList>
            <person name="Gilroy R."/>
        </authorList>
    </citation>
    <scope>NUCLEOTIDE SEQUENCE</scope>
    <source>
        <strain evidence="14">CHK191-8634</strain>
    </source>
</reference>
<evidence type="ECO:0000256" key="1">
    <source>
        <dbReference type="ARBA" id="ARBA00003408"/>
    </source>
</evidence>
<keyword evidence="11 13" id="KW-0472">Membrane</keyword>
<reference evidence="14" key="2">
    <citation type="journal article" date="2021" name="PeerJ">
        <title>Extensive microbial diversity within the chicken gut microbiome revealed by metagenomics and culture.</title>
        <authorList>
            <person name="Gilroy R."/>
            <person name="Ravi A."/>
            <person name="Getino M."/>
            <person name="Pursley I."/>
            <person name="Horton D.L."/>
            <person name="Alikhan N.F."/>
            <person name="Baker D."/>
            <person name="Gharbi K."/>
            <person name="Hall N."/>
            <person name="Watson M."/>
            <person name="Adriaenssens E.M."/>
            <person name="Foster-Nyarko E."/>
            <person name="Jarju S."/>
            <person name="Secka A."/>
            <person name="Antonio M."/>
            <person name="Oren A."/>
            <person name="Chaudhuri R.R."/>
            <person name="La Ragione R."/>
            <person name="Hildebrand F."/>
            <person name="Pallen M.J."/>
        </authorList>
    </citation>
    <scope>NUCLEOTIDE SEQUENCE</scope>
    <source>
        <strain evidence="14">CHK191-8634</strain>
    </source>
</reference>
<keyword evidence="5" id="KW-0813">Transport</keyword>
<accession>A0A9D1LLU8</accession>
<comment type="subcellular location">
    <subcellularLocation>
        <location evidence="2">Cell membrane</location>
        <topology evidence="2">Multi-pass membrane protein</topology>
    </subcellularLocation>
</comment>
<dbReference type="InterPro" id="IPR050222">
    <property type="entry name" value="MATE_MdtK"/>
</dbReference>
<dbReference type="GO" id="GO:0006811">
    <property type="term" value="P:monoatomic ion transport"/>
    <property type="evidence" value="ECO:0007669"/>
    <property type="project" value="UniProtKB-KW"/>
</dbReference>
<evidence type="ECO:0000256" key="5">
    <source>
        <dbReference type="ARBA" id="ARBA00022448"/>
    </source>
</evidence>
<dbReference type="GO" id="GO:0042910">
    <property type="term" value="F:xenobiotic transmembrane transporter activity"/>
    <property type="evidence" value="ECO:0007669"/>
    <property type="project" value="InterPro"/>
</dbReference>
<feature type="transmembrane region" description="Helical" evidence="13">
    <location>
        <begin position="30"/>
        <end position="53"/>
    </location>
</feature>
<keyword evidence="8 13" id="KW-0812">Transmembrane</keyword>
<dbReference type="InterPro" id="IPR048279">
    <property type="entry name" value="MdtK-like"/>
</dbReference>
<dbReference type="EMBL" id="DVMR01000060">
    <property type="protein sequence ID" value="HIU44217.1"/>
    <property type="molecule type" value="Genomic_DNA"/>
</dbReference>
<evidence type="ECO:0000256" key="12">
    <source>
        <dbReference type="ARBA" id="ARBA00031636"/>
    </source>
</evidence>
<feature type="transmembrane region" description="Helical" evidence="13">
    <location>
        <begin position="207"/>
        <end position="228"/>
    </location>
</feature>
<evidence type="ECO:0000256" key="10">
    <source>
        <dbReference type="ARBA" id="ARBA00023065"/>
    </source>
</evidence>
<evidence type="ECO:0000313" key="14">
    <source>
        <dbReference type="EMBL" id="HIU44217.1"/>
    </source>
</evidence>
<evidence type="ECO:0000256" key="11">
    <source>
        <dbReference type="ARBA" id="ARBA00023136"/>
    </source>
</evidence>
<dbReference type="GO" id="GO:0015297">
    <property type="term" value="F:antiporter activity"/>
    <property type="evidence" value="ECO:0007669"/>
    <property type="project" value="UniProtKB-KW"/>
</dbReference>
<comment type="function">
    <text evidence="1">Multidrug efflux pump.</text>
</comment>
<keyword evidence="6" id="KW-0050">Antiport</keyword>
<dbReference type="NCBIfam" id="TIGR00797">
    <property type="entry name" value="matE"/>
    <property type="match status" value="1"/>
</dbReference>
<evidence type="ECO:0000256" key="2">
    <source>
        <dbReference type="ARBA" id="ARBA00004651"/>
    </source>
</evidence>
<feature type="transmembrane region" description="Helical" evidence="13">
    <location>
        <begin position="364"/>
        <end position="384"/>
    </location>
</feature>
<protein>
    <recommendedName>
        <fullName evidence="4">Probable multidrug resistance protein NorM</fullName>
    </recommendedName>
    <alternativeName>
        <fullName evidence="12">Multidrug-efflux transporter</fullName>
    </alternativeName>
</protein>
<feature type="transmembrane region" description="Helical" evidence="13">
    <location>
        <begin position="146"/>
        <end position="170"/>
    </location>
</feature>
<dbReference type="InterPro" id="IPR002528">
    <property type="entry name" value="MATE_fam"/>
</dbReference>
<dbReference type="Pfam" id="PF01554">
    <property type="entry name" value="MatE"/>
    <property type="match status" value="2"/>
</dbReference>
<sequence>MAKLFARLIEPPRDRIPAEKQMFSNADLKALIIPLIIEQVLVMTVGMADTMMVSHAGEAAISGVSLVDMINGVFTYVFNALATGGVIVVSQYMGNQDLVRARRSASQLILISVLASLVFLGGMMLGNRSLLGLLFGQIEDSVMDAALTYLVITAFSYPFMAAYSAFAALFRAMGNSRVTMRVSLGMNIMNVIGNAIGVFVLEAGVAGVAISSLLARAAAAAVLFVMLLDQKRPISIRVREVFSLSGDLVRRILKIAIPSGVESGFFQISRVILTSIIATFGTAQIAANGVAVSIDNINTIVNSAMSLALPTVVGRCVGAGDYAQATYYIKKMLLIAQFGSMIINITVFLSLPAVLSLYDLSAEAAWYAGVLVAIHSGWTILLGTSSGPLPSALRAAGDARYTMTIAVLGLLIGRLFFSVVFSLWLDLGIIGMWLAMGTHWSFNSIGGYLRFRSGKWKTKKVI</sequence>
<gene>
    <name evidence="14" type="ORF">IAB67_07985</name>
</gene>
<evidence type="ECO:0000256" key="13">
    <source>
        <dbReference type="SAM" id="Phobius"/>
    </source>
</evidence>
<keyword evidence="10" id="KW-0406">Ion transport</keyword>
<keyword evidence="7" id="KW-1003">Cell membrane</keyword>
<evidence type="ECO:0000256" key="8">
    <source>
        <dbReference type="ARBA" id="ARBA00022692"/>
    </source>
</evidence>
<keyword evidence="9 13" id="KW-1133">Transmembrane helix</keyword>
<dbReference type="PANTHER" id="PTHR43298:SF2">
    <property type="entry name" value="FMN_FAD EXPORTER YEEO-RELATED"/>
    <property type="match status" value="1"/>
</dbReference>
<dbReference type="AlphaFoldDB" id="A0A9D1LLU8"/>
<comment type="caution">
    <text evidence="14">The sequence shown here is derived from an EMBL/GenBank/DDBJ whole genome shotgun (WGS) entry which is preliminary data.</text>
</comment>
<feature type="transmembrane region" description="Helical" evidence="13">
    <location>
        <begin position="105"/>
        <end position="126"/>
    </location>
</feature>
<feature type="transmembrane region" description="Helical" evidence="13">
    <location>
        <begin position="405"/>
        <end position="424"/>
    </location>
</feature>
<evidence type="ECO:0000256" key="3">
    <source>
        <dbReference type="ARBA" id="ARBA00010199"/>
    </source>
</evidence>